<dbReference type="InterPro" id="IPR001584">
    <property type="entry name" value="Integrase_cat-core"/>
</dbReference>
<keyword evidence="3" id="KW-1185">Reference proteome</keyword>
<evidence type="ECO:0000313" key="2">
    <source>
        <dbReference type="EMBL" id="KAK0588912.1"/>
    </source>
</evidence>
<dbReference type="SUPFAM" id="SSF56672">
    <property type="entry name" value="DNA/RNA polymerases"/>
    <property type="match status" value="1"/>
</dbReference>
<dbReference type="Pfam" id="PF00665">
    <property type="entry name" value="rve"/>
    <property type="match status" value="1"/>
</dbReference>
<protein>
    <recommendedName>
        <fullName evidence="1">Integrase catalytic domain-containing protein</fullName>
    </recommendedName>
</protein>
<dbReference type="Gene3D" id="3.30.420.10">
    <property type="entry name" value="Ribonuclease H-like superfamily/Ribonuclease H"/>
    <property type="match status" value="1"/>
</dbReference>
<dbReference type="PROSITE" id="PS50994">
    <property type="entry name" value="INTEGRASE"/>
    <property type="match status" value="1"/>
</dbReference>
<dbReference type="CDD" id="cd09272">
    <property type="entry name" value="RNase_HI_RT_Ty1"/>
    <property type="match status" value="1"/>
</dbReference>
<dbReference type="InterPro" id="IPR013103">
    <property type="entry name" value="RVT_2"/>
</dbReference>
<comment type="caution">
    <text evidence="2">The sequence shown here is derived from an EMBL/GenBank/DDBJ whole genome shotgun (WGS) entry which is preliminary data.</text>
</comment>
<gene>
    <name evidence="2" type="ORF">LWI29_007026</name>
</gene>
<dbReference type="InterPro" id="IPR012337">
    <property type="entry name" value="RNaseH-like_sf"/>
</dbReference>
<dbReference type="InterPro" id="IPR043502">
    <property type="entry name" value="DNA/RNA_pol_sf"/>
</dbReference>
<evidence type="ECO:0000313" key="3">
    <source>
        <dbReference type="Proteomes" id="UP001168877"/>
    </source>
</evidence>
<dbReference type="PANTHER" id="PTHR11439:SF486">
    <property type="entry name" value="RLK (RECEPTOR-LIKE KINASE) PROTEIN, PUTATIVE-RELATED"/>
    <property type="match status" value="1"/>
</dbReference>
<dbReference type="Pfam" id="PF07727">
    <property type="entry name" value="RVT_2"/>
    <property type="match status" value="1"/>
</dbReference>
<reference evidence="2" key="2">
    <citation type="submission" date="2023-06" db="EMBL/GenBank/DDBJ databases">
        <authorList>
            <person name="Swenson N.G."/>
            <person name="Wegrzyn J.L."/>
            <person name="Mcevoy S.L."/>
        </authorList>
    </citation>
    <scope>NUCLEOTIDE SEQUENCE</scope>
    <source>
        <strain evidence="2">NS2018</strain>
        <tissue evidence="2">Leaf</tissue>
    </source>
</reference>
<accession>A0AA39VQP3</accession>
<dbReference type="AlphaFoldDB" id="A0AA39VQP3"/>
<reference evidence="2" key="1">
    <citation type="journal article" date="2022" name="Plant J.">
        <title>Strategies of tolerance reflected in two North American maple genomes.</title>
        <authorList>
            <person name="McEvoy S.L."/>
            <person name="Sezen U.U."/>
            <person name="Trouern-Trend A."/>
            <person name="McMahon S.M."/>
            <person name="Schaberg P.G."/>
            <person name="Yang J."/>
            <person name="Wegrzyn J.L."/>
            <person name="Swenson N.G."/>
        </authorList>
    </citation>
    <scope>NUCLEOTIDE SEQUENCE</scope>
    <source>
        <strain evidence="2">NS2018</strain>
    </source>
</reference>
<name>A0AA39VQP3_ACESA</name>
<dbReference type="EMBL" id="JAUESC010000381">
    <property type="protein sequence ID" value="KAK0588912.1"/>
    <property type="molecule type" value="Genomic_DNA"/>
</dbReference>
<dbReference type="SUPFAM" id="SSF53098">
    <property type="entry name" value="Ribonuclease H-like"/>
    <property type="match status" value="1"/>
</dbReference>
<proteinExistence type="predicted"/>
<dbReference type="GO" id="GO:0003676">
    <property type="term" value="F:nucleic acid binding"/>
    <property type="evidence" value="ECO:0007669"/>
    <property type="project" value="InterPro"/>
</dbReference>
<dbReference type="GO" id="GO:0015074">
    <property type="term" value="P:DNA integration"/>
    <property type="evidence" value="ECO:0007669"/>
    <property type="project" value="InterPro"/>
</dbReference>
<dbReference type="PANTHER" id="PTHR11439">
    <property type="entry name" value="GAG-POL-RELATED RETROTRANSPOSON"/>
    <property type="match status" value="1"/>
</dbReference>
<evidence type="ECO:0000259" key="1">
    <source>
        <dbReference type="PROSITE" id="PS50994"/>
    </source>
</evidence>
<sequence length="712" mass="81326">MHKKGKYLTTKEPLELLHMDLMGPMQTESLGGKRYIFVCVDDFSRFTWTCFLREKFETFDKFKMLCNKIQNEMNSNIKSIKRIRSDHGREFENATFETFCNGLGISHEFSAPRTPQQNGVVERKNRVLQEMARVMLLSNNVPRNLWAEAINTACYIGNRVFLRPGTRNTSYELWKGKRPNVSYFHTFGSKCYILNYRDQLGKFDAKSDEGGYFSDVSPLEEVVVSPNVGTSNVNNNDTQPIDRVPLLDSKEPAPWVRKLHDKEDIIGEVNEGVRTRHQLANLISYTCYTSQIEPKKVEEALNDEFWVLAMQEELNQFEKNEVWTLVPRPKTTNVIGTKWIFRNKSDEDGNIVRNKARLVAQGYSQIEGIDFEETFAPIARLKSIRLLLSIYVDDIVFGSTNNTKVQQFVDVMSHQFVDVMSHEFEMSLVGELSYFLGFQIRQLDDGIFISQAKYAKNLVKKFGLEKAKHCDTPMNTTLKLSKDASGKSVDQTLYRGMIGSLLYLTASRPDISFSVGVCARYQSDPKESHLSSVKRVIRFVNGTSNYGIWYSFDTNPSLVGYSDADWVGNCDDRKSTSSGCFFLGNNLVSWFCKKQNSISLSTAEAEYIAAGSGCTQLIWMKQMLVNYGFNQGTLTLFCDNMSAINISKNPVQHSRTKHIDIRYHFIRELVENKCIVLEHVGTNDQLADLFTKPLDATRFKTLCRSIGICLVE</sequence>
<organism evidence="2 3">
    <name type="scientific">Acer saccharum</name>
    <name type="common">Sugar maple</name>
    <dbReference type="NCBI Taxonomy" id="4024"/>
    <lineage>
        <taxon>Eukaryota</taxon>
        <taxon>Viridiplantae</taxon>
        <taxon>Streptophyta</taxon>
        <taxon>Embryophyta</taxon>
        <taxon>Tracheophyta</taxon>
        <taxon>Spermatophyta</taxon>
        <taxon>Magnoliopsida</taxon>
        <taxon>eudicotyledons</taxon>
        <taxon>Gunneridae</taxon>
        <taxon>Pentapetalae</taxon>
        <taxon>rosids</taxon>
        <taxon>malvids</taxon>
        <taxon>Sapindales</taxon>
        <taxon>Sapindaceae</taxon>
        <taxon>Hippocastanoideae</taxon>
        <taxon>Acereae</taxon>
        <taxon>Acer</taxon>
    </lineage>
</organism>
<feature type="domain" description="Integrase catalytic" evidence="1">
    <location>
        <begin position="9"/>
        <end position="178"/>
    </location>
</feature>
<dbReference type="InterPro" id="IPR036397">
    <property type="entry name" value="RNaseH_sf"/>
</dbReference>
<dbReference type="Proteomes" id="UP001168877">
    <property type="component" value="Unassembled WGS sequence"/>
</dbReference>